<organism evidence="3 4">
    <name type="scientific">Oopsacas minuta</name>
    <dbReference type="NCBI Taxonomy" id="111878"/>
    <lineage>
        <taxon>Eukaryota</taxon>
        <taxon>Metazoa</taxon>
        <taxon>Porifera</taxon>
        <taxon>Hexactinellida</taxon>
        <taxon>Hexasterophora</taxon>
        <taxon>Lyssacinosida</taxon>
        <taxon>Leucopsacidae</taxon>
        <taxon>Oopsacas</taxon>
    </lineage>
</organism>
<dbReference type="Pfam" id="PF03184">
    <property type="entry name" value="DDE_1"/>
    <property type="match status" value="1"/>
</dbReference>
<dbReference type="PANTHER" id="PTHR19303">
    <property type="entry name" value="TRANSPOSON"/>
    <property type="match status" value="1"/>
</dbReference>
<reference evidence="3 4" key="1">
    <citation type="journal article" date="2023" name="BMC Biol.">
        <title>The compact genome of the sponge Oopsacas minuta (Hexactinellida) is lacking key metazoan core genes.</title>
        <authorList>
            <person name="Santini S."/>
            <person name="Schenkelaars Q."/>
            <person name="Jourda C."/>
            <person name="Duchesne M."/>
            <person name="Belahbib H."/>
            <person name="Rocher C."/>
            <person name="Selva M."/>
            <person name="Riesgo A."/>
            <person name="Vervoort M."/>
            <person name="Leys S.P."/>
            <person name="Kodjabachian L."/>
            <person name="Le Bivic A."/>
            <person name="Borchiellini C."/>
            <person name="Claverie J.M."/>
            <person name="Renard E."/>
        </authorList>
    </citation>
    <scope>NUCLEOTIDE SEQUENCE [LARGE SCALE GENOMIC DNA]</scope>
    <source>
        <strain evidence="3">SPO-2</strain>
    </source>
</reference>
<name>A0AAV7JPG9_9METZ</name>
<evidence type="ECO:0000313" key="3">
    <source>
        <dbReference type="EMBL" id="KAI6650805.1"/>
    </source>
</evidence>
<dbReference type="InterPro" id="IPR050863">
    <property type="entry name" value="CenT-Element_Derived"/>
</dbReference>
<accession>A0AAV7JPG9</accession>
<evidence type="ECO:0000259" key="2">
    <source>
        <dbReference type="Pfam" id="PF03184"/>
    </source>
</evidence>
<dbReference type="EMBL" id="JAKMXF010000310">
    <property type="protein sequence ID" value="KAI6650805.1"/>
    <property type="molecule type" value="Genomic_DNA"/>
</dbReference>
<sequence length="273" mass="31127">MDKAPGHFQAFERNNVRVVFFPPNCTSWKQPCDMGIIAALKKRYKYLYLQDVLDFYDLDEDLKARKEEQAKRLPRGAAGVVYSKPAHLLDAAFYVKRAWDLVSDTSIINSFIKAELGSLTSLQGSYDEDVDAMSDVLLRFRSLNIVIEEDELNEFMHVDDENNEEYSQAMLDDVNEVLATMHTENDDSDDDSDDQSNASAPIENEVTFNGFEQLHRKVLEVEDQLLCTDVQAQAGDTYGDLKDTFENFQRKLRQVASEAKRKKSTKHTSADDA</sequence>
<dbReference type="PANTHER" id="PTHR19303:SF73">
    <property type="entry name" value="PROTEIN PDC2"/>
    <property type="match status" value="1"/>
</dbReference>
<protein>
    <recommendedName>
        <fullName evidence="2">DDE-1 domain-containing protein</fullName>
    </recommendedName>
</protein>
<dbReference type="Proteomes" id="UP001165289">
    <property type="component" value="Unassembled WGS sequence"/>
</dbReference>
<dbReference type="InterPro" id="IPR004875">
    <property type="entry name" value="DDE_SF_endonuclease_dom"/>
</dbReference>
<dbReference type="GO" id="GO:0005634">
    <property type="term" value="C:nucleus"/>
    <property type="evidence" value="ECO:0007669"/>
    <property type="project" value="TreeGrafter"/>
</dbReference>
<evidence type="ECO:0000313" key="4">
    <source>
        <dbReference type="Proteomes" id="UP001165289"/>
    </source>
</evidence>
<evidence type="ECO:0000256" key="1">
    <source>
        <dbReference type="SAM" id="MobiDB-lite"/>
    </source>
</evidence>
<comment type="caution">
    <text evidence="3">The sequence shown here is derived from an EMBL/GenBank/DDBJ whole genome shotgun (WGS) entry which is preliminary data.</text>
</comment>
<dbReference type="GO" id="GO:0003677">
    <property type="term" value="F:DNA binding"/>
    <property type="evidence" value="ECO:0007669"/>
    <property type="project" value="TreeGrafter"/>
</dbReference>
<keyword evidence="4" id="KW-1185">Reference proteome</keyword>
<proteinExistence type="predicted"/>
<dbReference type="AlphaFoldDB" id="A0AAV7JPG9"/>
<feature type="domain" description="DDE-1" evidence="2">
    <location>
        <begin position="11"/>
        <end position="111"/>
    </location>
</feature>
<gene>
    <name evidence="3" type="ORF">LOD99_7856</name>
</gene>
<feature type="region of interest" description="Disordered" evidence="1">
    <location>
        <begin position="183"/>
        <end position="206"/>
    </location>
</feature>